<organism evidence="3 4">
    <name type="scientific">Colocasia esculenta</name>
    <name type="common">Wild taro</name>
    <name type="synonym">Arum esculentum</name>
    <dbReference type="NCBI Taxonomy" id="4460"/>
    <lineage>
        <taxon>Eukaryota</taxon>
        <taxon>Viridiplantae</taxon>
        <taxon>Streptophyta</taxon>
        <taxon>Embryophyta</taxon>
        <taxon>Tracheophyta</taxon>
        <taxon>Spermatophyta</taxon>
        <taxon>Magnoliopsida</taxon>
        <taxon>Liliopsida</taxon>
        <taxon>Araceae</taxon>
        <taxon>Aroideae</taxon>
        <taxon>Colocasieae</taxon>
        <taxon>Colocasia</taxon>
    </lineage>
</organism>
<name>A0A843X981_COLES</name>
<protein>
    <submittedName>
        <fullName evidence="3">Uncharacterized protein</fullName>
    </submittedName>
</protein>
<evidence type="ECO:0000256" key="2">
    <source>
        <dbReference type="SAM" id="SignalP"/>
    </source>
</evidence>
<reference evidence="3" key="1">
    <citation type="submission" date="2017-07" db="EMBL/GenBank/DDBJ databases">
        <title>Taro Niue Genome Assembly and Annotation.</title>
        <authorList>
            <person name="Atibalentja N."/>
            <person name="Keating K."/>
            <person name="Fields C.J."/>
        </authorList>
    </citation>
    <scope>NUCLEOTIDE SEQUENCE</scope>
    <source>
        <strain evidence="3">Niue_2</strain>
        <tissue evidence="3">Leaf</tissue>
    </source>
</reference>
<dbReference type="AlphaFoldDB" id="A0A843X981"/>
<evidence type="ECO:0000313" key="4">
    <source>
        <dbReference type="Proteomes" id="UP000652761"/>
    </source>
</evidence>
<proteinExistence type="predicted"/>
<keyword evidence="2" id="KW-0732">Signal</keyword>
<dbReference type="EMBL" id="NMUH01006720">
    <property type="protein sequence ID" value="MQM15870.1"/>
    <property type="molecule type" value="Genomic_DNA"/>
</dbReference>
<sequence>MRSSGMPGWLVHAWARAAGAMGCAAGRSWERLALCTGVVRCDATQVAVRSRRWRLWRCATMVSSRSGMEVRSCRSRGVRSCVDRGALRCKGQIYGWCVRGGKRSWAWGFQEAYKRTPRSSDQGKFDLVVFISFPLIGRFQRAIVLFSFPLCCEEGSFLSSGGSSDAWGWIGSLAVTGGGRPRIASAGSSPRRRAVEEGDSVQRDSRHLHNSSASRLHRPAPARPHTPGINGDPANTSEEASRTDVAISTADKSSHPTAHKPARALQGLASAVCHASACQRPSVPASRSRPSRCFPFSSTLHAFACNVREAQHILLLREEDDDEEESSEADETNTRIFLMAKGGEEDEDEKKARLTLNTKEVDLSQTERLITDKCIDILCIPSQHKCLTGINFGNHIIGKVDTPHMASRHSHTPEPRICLDGLKQADITPLECRHTLKPLLDPVIQNTSSGSVVMISHGSFKGAANKNLKIIL</sequence>
<comment type="caution">
    <text evidence="3">The sequence shown here is derived from an EMBL/GenBank/DDBJ whole genome shotgun (WGS) entry which is preliminary data.</text>
</comment>
<accession>A0A843X981</accession>
<gene>
    <name evidence="3" type="ORF">Taro_048822</name>
</gene>
<keyword evidence="4" id="KW-1185">Reference proteome</keyword>
<feature type="region of interest" description="Disordered" evidence="1">
    <location>
        <begin position="180"/>
        <end position="261"/>
    </location>
</feature>
<feature type="signal peptide" evidence="2">
    <location>
        <begin position="1"/>
        <end position="20"/>
    </location>
</feature>
<evidence type="ECO:0000313" key="3">
    <source>
        <dbReference type="EMBL" id="MQM15870.1"/>
    </source>
</evidence>
<feature type="chain" id="PRO_5032433380" evidence="2">
    <location>
        <begin position="21"/>
        <end position="472"/>
    </location>
</feature>
<dbReference type="Proteomes" id="UP000652761">
    <property type="component" value="Unassembled WGS sequence"/>
</dbReference>
<feature type="compositionally biased region" description="Basic and acidic residues" evidence="1">
    <location>
        <begin position="193"/>
        <end position="207"/>
    </location>
</feature>
<evidence type="ECO:0000256" key="1">
    <source>
        <dbReference type="SAM" id="MobiDB-lite"/>
    </source>
</evidence>